<evidence type="ECO:0000256" key="4">
    <source>
        <dbReference type="ARBA" id="ARBA00022753"/>
    </source>
</evidence>
<comment type="similarity">
    <text evidence="3">Belongs to the WD repeat WDR91 family.</text>
</comment>
<dbReference type="PANTHER" id="PTHR13083:SF3">
    <property type="entry name" value="WD REPEAT-CONTAINING PROTEIN 91"/>
    <property type="match status" value="1"/>
</dbReference>
<dbReference type="Pfam" id="PF23138">
    <property type="entry name" value="CTLH_Armc9"/>
    <property type="match status" value="1"/>
</dbReference>
<dbReference type="InterPro" id="IPR056327">
    <property type="entry name" value="ARMC9_CTLH-like_dom"/>
</dbReference>
<dbReference type="PANTHER" id="PTHR13083">
    <property type="entry name" value="WD REPEAT-CONTAINING PROTEIN 91"/>
    <property type="match status" value="1"/>
</dbReference>
<organism evidence="7 8">
    <name type="scientific">Ascaris lumbricoides</name>
    <name type="common">Giant roundworm</name>
    <dbReference type="NCBI Taxonomy" id="6252"/>
    <lineage>
        <taxon>Eukaryota</taxon>
        <taxon>Metazoa</taxon>
        <taxon>Ecdysozoa</taxon>
        <taxon>Nematoda</taxon>
        <taxon>Chromadorea</taxon>
        <taxon>Rhabditida</taxon>
        <taxon>Spirurina</taxon>
        <taxon>Ascaridomorpha</taxon>
        <taxon>Ascaridoidea</taxon>
        <taxon>Ascarididae</taxon>
        <taxon>Ascaris</taxon>
    </lineage>
</organism>
<dbReference type="GO" id="GO:0031902">
    <property type="term" value="C:late endosome membrane"/>
    <property type="evidence" value="ECO:0007669"/>
    <property type="project" value="TreeGrafter"/>
</dbReference>
<proteinExistence type="inferred from homology"/>
<dbReference type="AlphaFoldDB" id="A0A9J2PRW3"/>
<keyword evidence="7" id="KW-1185">Reference proteome</keyword>
<evidence type="ECO:0000313" key="7">
    <source>
        <dbReference type="Proteomes" id="UP000036681"/>
    </source>
</evidence>
<protein>
    <submittedName>
        <fullName evidence="8">LisH domain-containing protein</fullName>
    </submittedName>
</protein>
<dbReference type="GO" id="GO:0031901">
    <property type="term" value="C:early endosome membrane"/>
    <property type="evidence" value="ECO:0007669"/>
    <property type="project" value="TreeGrafter"/>
</dbReference>
<dbReference type="Proteomes" id="UP000036681">
    <property type="component" value="Unplaced"/>
</dbReference>
<evidence type="ECO:0000256" key="1">
    <source>
        <dbReference type="ARBA" id="ARBA00004412"/>
    </source>
</evidence>
<evidence type="ECO:0000313" key="8">
    <source>
        <dbReference type="WBParaSite" id="ALUE_0001201901-mRNA-1"/>
    </source>
</evidence>
<reference evidence="8" key="1">
    <citation type="submission" date="2023-03" db="UniProtKB">
        <authorList>
            <consortium name="WormBaseParasite"/>
        </authorList>
    </citation>
    <scope>IDENTIFICATION</scope>
</reference>
<keyword evidence="4" id="KW-0967">Endosome</keyword>
<dbReference type="InterPro" id="IPR018628">
    <property type="entry name" value="Coa3_CC"/>
</dbReference>
<dbReference type="InterPro" id="IPR006594">
    <property type="entry name" value="LisH"/>
</dbReference>
<comment type="subcellular location">
    <subcellularLocation>
        <location evidence="1">Early endosome</location>
    </subcellularLocation>
    <subcellularLocation>
        <location evidence="2">Late endosome</location>
    </subcellularLocation>
</comment>
<dbReference type="Pfam" id="PF09813">
    <property type="entry name" value="Coa3_cc"/>
    <property type="match status" value="1"/>
</dbReference>
<evidence type="ECO:0000259" key="6">
    <source>
        <dbReference type="Pfam" id="PF23138"/>
    </source>
</evidence>
<sequence>MTDVIGLVDSLVKDYLSFRGFNATLASFEAETRHERDCKFSVSRVVGELFSAIENHDIDRLHSLWSYFNVKVFSCLSDEQSAMASKLENDVYRLYVITCVQQKQRSKCVEFFEHMCEHLRNNPEWSDWFALPYVIDPRNSQPFKVYFTRYWQHCLVVSLNNFLAIAFDRLEVPLLVRCVNEVLKGSGELSDAELNRRSQPFDPYYPVFVLRYARMAEWSGCITRASGFSFHMRHIFHVRNLTVCCASYVSALFLNNKLLGMGRFLCVRWITLSRTMTSSFRDALNSSRTLTSLPTTSKDKGSDLETSKSELLQPIDIEDLPRAQKRFAKQFEKVNEERVKEIFEKNYKNQIGMAVLVATAVAIYFYTIHAVKQETFLEEIDEEVAKELAEAEAAKQKN</sequence>
<dbReference type="PROSITE" id="PS50896">
    <property type="entry name" value="LISH"/>
    <property type="match status" value="1"/>
</dbReference>
<dbReference type="InterPro" id="IPR039724">
    <property type="entry name" value="WDR91"/>
</dbReference>
<feature type="domain" description="ARMC9 CTLH-like" evidence="6">
    <location>
        <begin position="54"/>
        <end position="167"/>
    </location>
</feature>
<evidence type="ECO:0000256" key="3">
    <source>
        <dbReference type="ARBA" id="ARBA00006128"/>
    </source>
</evidence>
<dbReference type="WBParaSite" id="ALUE_0001201901-mRNA-1">
    <property type="protein sequence ID" value="ALUE_0001201901-mRNA-1"/>
    <property type="gene ID" value="ALUE_0001201901"/>
</dbReference>
<feature type="domain" description="Cytochrome c oxidase assembly factor 3 mitochondrial coiled-coil" evidence="5">
    <location>
        <begin position="335"/>
        <end position="383"/>
    </location>
</feature>
<evidence type="ECO:0000259" key="5">
    <source>
        <dbReference type="Pfam" id="PF09813"/>
    </source>
</evidence>
<dbReference type="GO" id="GO:0045022">
    <property type="term" value="P:early endosome to late endosome transport"/>
    <property type="evidence" value="ECO:0007669"/>
    <property type="project" value="InterPro"/>
</dbReference>
<dbReference type="GO" id="GO:0141039">
    <property type="term" value="F:phosphatidylinositol 3-kinase inhibitor activity"/>
    <property type="evidence" value="ECO:0007669"/>
    <property type="project" value="InterPro"/>
</dbReference>
<dbReference type="GO" id="GO:0051898">
    <property type="term" value="P:negative regulation of phosphatidylinositol 3-kinase/protein kinase B signal transduction"/>
    <property type="evidence" value="ECO:0007669"/>
    <property type="project" value="InterPro"/>
</dbReference>
<name>A0A9J2PRW3_ASCLU</name>
<evidence type="ECO:0000256" key="2">
    <source>
        <dbReference type="ARBA" id="ARBA00004603"/>
    </source>
</evidence>
<accession>A0A9J2PRW3</accession>